<dbReference type="SUPFAM" id="SSF56801">
    <property type="entry name" value="Acetyl-CoA synthetase-like"/>
    <property type="match status" value="1"/>
</dbReference>
<dbReference type="AlphaFoldDB" id="A0A8K0C7P4"/>
<dbReference type="PANTHER" id="PTHR24096">
    <property type="entry name" value="LONG-CHAIN-FATTY-ACID--COA LIGASE"/>
    <property type="match status" value="1"/>
</dbReference>
<dbReference type="InterPro" id="IPR000873">
    <property type="entry name" value="AMP-dep_synth/lig_dom"/>
</dbReference>
<evidence type="ECO:0000313" key="8">
    <source>
        <dbReference type="EMBL" id="KAF2882530.1"/>
    </source>
</evidence>
<dbReference type="Proteomes" id="UP000801492">
    <property type="component" value="Unassembled WGS sequence"/>
</dbReference>
<dbReference type="PROSITE" id="PS00455">
    <property type="entry name" value="AMP_BINDING"/>
    <property type="match status" value="1"/>
</dbReference>
<dbReference type="PANTHER" id="PTHR24096:SF149">
    <property type="entry name" value="AMP-BINDING DOMAIN-CONTAINING PROTEIN-RELATED"/>
    <property type="match status" value="1"/>
</dbReference>
<keyword evidence="5" id="KW-0472">Membrane</keyword>
<sequence length="540" mass="60827">MEIQNNNNILSLPPQGMPILKGLGETFYEKMLEHKDAVAHTDALTGETETFSVVLQKAIRAATVMRSKGIKPNDIISICSHNSFDCLTSFYASLFVGAVPANLQPLLPLADIVYFLTLVRPKMIFVIPEAVTLIEDAIKKAELETKVVVFGQTTKYLQFSDFLIQSPEEKEFSPYEVKNLKDTAVIIFSSGTTGLPKGVCLSHLALLGHMYQAGNAITIRFTIFFFSNLYWIGAIAYTLLSVIYGLNRLIYPKFDEGTLVWNLIKKYKVNVLVLNPHQILDICKNGRPSDANTSSLLLITLTGASVTLEQIKYFQSRFPDTTIVNMYGLTELCGQTLVFRPDLNPKDKQFFMKKPLSIGKPMPSYSYKIVDLKTNETLGPNQEGELLIKSEYGMSGYYNVDSSYVWNADGFMRTGDIAYYDEDYCFFFVDRVKGLLKYQGWHISPVAIEMIFYKHPSVETCVVTSKTHPVDGDLLYGLVVLKEWAIGKVTEDELRNFVNDHVGEQKKLRGGIKIVKEIPVAVTDKLSRRKIKQLVDRGQI</sequence>
<keyword evidence="5" id="KW-1133">Transmembrane helix</keyword>
<accession>A0A8K0C7P4</accession>
<evidence type="ECO:0008006" key="10">
    <source>
        <dbReference type="Google" id="ProtNLM"/>
    </source>
</evidence>
<reference evidence="8" key="1">
    <citation type="submission" date="2019-08" db="EMBL/GenBank/DDBJ databases">
        <title>The genome of the North American firefly Photinus pyralis.</title>
        <authorList>
            <consortium name="Photinus pyralis genome working group"/>
            <person name="Fallon T.R."/>
            <person name="Sander Lower S.E."/>
            <person name="Weng J.-K."/>
        </authorList>
    </citation>
    <scope>NUCLEOTIDE SEQUENCE</scope>
    <source>
        <strain evidence="8">TRF0915ILg1</strain>
        <tissue evidence="8">Whole body</tissue>
    </source>
</reference>
<dbReference type="Pfam" id="PF13193">
    <property type="entry name" value="AMP-binding_C"/>
    <property type="match status" value="1"/>
</dbReference>
<comment type="similarity">
    <text evidence="2">Belongs to the ATP-dependent AMP-binding enzyme family.</text>
</comment>
<evidence type="ECO:0000256" key="4">
    <source>
        <dbReference type="ARBA" id="ARBA00023140"/>
    </source>
</evidence>
<dbReference type="GO" id="GO:0005777">
    <property type="term" value="C:peroxisome"/>
    <property type="evidence" value="ECO:0007669"/>
    <property type="project" value="UniProtKB-SubCell"/>
</dbReference>
<keyword evidence="5" id="KW-0812">Transmembrane</keyword>
<keyword evidence="4" id="KW-0576">Peroxisome</keyword>
<feature type="domain" description="AMP-dependent synthetase/ligase" evidence="6">
    <location>
        <begin position="31"/>
        <end position="398"/>
    </location>
</feature>
<proteinExistence type="inferred from homology"/>
<dbReference type="InterPro" id="IPR042099">
    <property type="entry name" value="ANL_N_sf"/>
</dbReference>
<comment type="subcellular location">
    <subcellularLocation>
        <location evidence="1">Peroxisome</location>
    </subcellularLocation>
</comment>
<evidence type="ECO:0000259" key="7">
    <source>
        <dbReference type="Pfam" id="PF13193"/>
    </source>
</evidence>
<dbReference type="Gene3D" id="3.40.50.12780">
    <property type="entry name" value="N-terminal domain of ligase-like"/>
    <property type="match status" value="1"/>
</dbReference>
<keyword evidence="9" id="KW-1185">Reference proteome</keyword>
<dbReference type="OrthoDB" id="10253869at2759"/>
<evidence type="ECO:0000256" key="5">
    <source>
        <dbReference type="SAM" id="Phobius"/>
    </source>
</evidence>
<comment type="caution">
    <text evidence="8">The sequence shown here is derived from an EMBL/GenBank/DDBJ whole genome shotgun (WGS) entry which is preliminary data.</text>
</comment>
<evidence type="ECO:0000256" key="2">
    <source>
        <dbReference type="ARBA" id="ARBA00006432"/>
    </source>
</evidence>
<dbReference type="GO" id="GO:0016405">
    <property type="term" value="F:CoA-ligase activity"/>
    <property type="evidence" value="ECO:0007669"/>
    <property type="project" value="TreeGrafter"/>
</dbReference>
<name>A0A8K0C7P4_IGNLU</name>
<dbReference type="EMBL" id="VTPC01090609">
    <property type="protein sequence ID" value="KAF2882530.1"/>
    <property type="molecule type" value="Genomic_DNA"/>
</dbReference>
<feature type="domain" description="AMP-binding enzyme C-terminal" evidence="7">
    <location>
        <begin position="448"/>
        <end position="520"/>
    </location>
</feature>
<evidence type="ECO:0000259" key="6">
    <source>
        <dbReference type="Pfam" id="PF00501"/>
    </source>
</evidence>
<keyword evidence="3" id="KW-0436">Ligase</keyword>
<evidence type="ECO:0000313" key="9">
    <source>
        <dbReference type="Proteomes" id="UP000801492"/>
    </source>
</evidence>
<dbReference type="InterPro" id="IPR025110">
    <property type="entry name" value="AMP-bd_C"/>
</dbReference>
<dbReference type="Pfam" id="PF00501">
    <property type="entry name" value="AMP-binding"/>
    <property type="match status" value="1"/>
</dbReference>
<dbReference type="InterPro" id="IPR020845">
    <property type="entry name" value="AMP-binding_CS"/>
</dbReference>
<gene>
    <name evidence="8" type="ORF">ILUMI_23644</name>
</gene>
<dbReference type="InterPro" id="IPR045851">
    <property type="entry name" value="AMP-bd_C_sf"/>
</dbReference>
<evidence type="ECO:0000256" key="3">
    <source>
        <dbReference type="ARBA" id="ARBA00022598"/>
    </source>
</evidence>
<dbReference type="Gene3D" id="3.30.300.30">
    <property type="match status" value="1"/>
</dbReference>
<evidence type="ECO:0000256" key="1">
    <source>
        <dbReference type="ARBA" id="ARBA00004275"/>
    </source>
</evidence>
<feature type="transmembrane region" description="Helical" evidence="5">
    <location>
        <begin position="229"/>
        <end position="246"/>
    </location>
</feature>
<protein>
    <recommendedName>
        <fullName evidence="10">Luciferin 4-monooxygenase</fullName>
    </recommendedName>
</protein>
<organism evidence="8 9">
    <name type="scientific">Ignelater luminosus</name>
    <name type="common">Cucubano</name>
    <name type="synonym">Pyrophorus luminosus</name>
    <dbReference type="NCBI Taxonomy" id="2038154"/>
    <lineage>
        <taxon>Eukaryota</taxon>
        <taxon>Metazoa</taxon>
        <taxon>Ecdysozoa</taxon>
        <taxon>Arthropoda</taxon>
        <taxon>Hexapoda</taxon>
        <taxon>Insecta</taxon>
        <taxon>Pterygota</taxon>
        <taxon>Neoptera</taxon>
        <taxon>Endopterygota</taxon>
        <taxon>Coleoptera</taxon>
        <taxon>Polyphaga</taxon>
        <taxon>Elateriformia</taxon>
        <taxon>Elateroidea</taxon>
        <taxon>Elateridae</taxon>
        <taxon>Agrypninae</taxon>
        <taxon>Pyrophorini</taxon>
        <taxon>Ignelater</taxon>
    </lineage>
</organism>